<keyword evidence="5 6" id="KW-0472">Membrane</keyword>
<keyword evidence="2" id="KW-1003">Cell membrane</keyword>
<evidence type="ECO:0000256" key="6">
    <source>
        <dbReference type="SAM" id="Phobius"/>
    </source>
</evidence>
<evidence type="ECO:0000256" key="1">
    <source>
        <dbReference type="ARBA" id="ARBA00004651"/>
    </source>
</evidence>
<evidence type="ECO:0000313" key="8">
    <source>
        <dbReference type="Proteomes" id="UP000198924"/>
    </source>
</evidence>
<dbReference type="InterPro" id="IPR050833">
    <property type="entry name" value="Poly_Biosynth_Transport"/>
</dbReference>
<proteinExistence type="predicted"/>
<comment type="subcellular location">
    <subcellularLocation>
        <location evidence="1">Cell membrane</location>
        <topology evidence="1">Multi-pass membrane protein</topology>
    </subcellularLocation>
</comment>
<gene>
    <name evidence="7" type="ORF">SAMN04488079_108145</name>
</gene>
<evidence type="ECO:0000256" key="3">
    <source>
        <dbReference type="ARBA" id="ARBA00022692"/>
    </source>
</evidence>
<feature type="transmembrane region" description="Helical" evidence="6">
    <location>
        <begin position="366"/>
        <end position="386"/>
    </location>
</feature>
<keyword evidence="4 6" id="KW-1133">Transmembrane helix</keyword>
<feature type="transmembrane region" description="Helical" evidence="6">
    <location>
        <begin position="12"/>
        <end position="34"/>
    </location>
</feature>
<feature type="transmembrane region" description="Helical" evidence="6">
    <location>
        <begin position="40"/>
        <end position="60"/>
    </location>
</feature>
<organism evidence="7 8">
    <name type="scientific">Methylophaga sulfidovorans</name>
    <dbReference type="NCBI Taxonomy" id="45496"/>
    <lineage>
        <taxon>Bacteria</taxon>
        <taxon>Pseudomonadati</taxon>
        <taxon>Pseudomonadota</taxon>
        <taxon>Gammaproteobacteria</taxon>
        <taxon>Thiotrichales</taxon>
        <taxon>Piscirickettsiaceae</taxon>
        <taxon>Methylophaga</taxon>
    </lineage>
</organism>
<protein>
    <submittedName>
        <fullName evidence="7">Na+-driven multidrug efflux pump</fullName>
    </submittedName>
</protein>
<feature type="transmembrane region" description="Helical" evidence="6">
    <location>
        <begin position="392"/>
        <end position="413"/>
    </location>
</feature>
<dbReference type="OrthoDB" id="9812647at2"/>
<dbReference type="Pfam" id="PF01943">
    <property type="entry name" value="Polysacc_synt"/>
    <property type="match status" value="1"/>
</dbReference>
<dbReference type="GO" id="GO:0005886">
    <property type="term" value="C:plasma membrane"/>
    <property type="evidence" value="ECO:0007669"/>
    <property type="project" value="UniProtKB-SubCell"/>
</dbReference>
<dbReference type="STRING" id="45496.SAMN04488079_108145"/>
<keyword evidence="3 6" id="KW-0812">Transmembrane</keyword>
<evidence type="ECO:0000256" key="5">
    <source>
        <dbReference type="ARBA" id="ARBA00023136"/>
    </source>
</evidence>
<dbReference type="RefSeq" id="WP_091713558.1">
    <property type="nucleotide sequence ID" value="NZ_FOSH01000008.1"/>
</dbReference>
<feature type="transmembrane region" description="Helical" evidence="6">
    <location>
        <begin position="123"/>
        <end position="142"/>
    </location>
</feature>
<evidence type="ECO:0000256" key="2">
    <source>
        <dbReference type="ARBA" id="ARBA00022475"/>
    </source>
</evidence>
<feature type="transmembrane region" description="Helical" evidence="6">
    <location>
        <begin position="221"/>
        <end position="245"/>
    </location>
</feature>
<name>A0A1I3YNC1_9GAMM</name>
<dbReference type="AlphaFoldDB" id="A0A1I3YNC1"/>
<dbReference type="EMBL" id="FOSH01000008">
    <property type="protein sequence ID" value="SFK33275.1"/>
    <property type="molecule type" value="Genomic_DNA"/>
</dbReference>
<sequence>MKLFDFISKNSLWSLLGGVLPACAAVICLPVLALLHGTEIFSYVSLLCSIFLFLVVYDFGLSRSLHHFIPSLESEKDISEYLKSGMFIGGLVGLVGMATIYFFSEPFITGWLKPAEKIQNELINSFKIVALGLIPSILISVYRGALEGKGEFRVANIAKMVSGCSLFLFPLLVYPLSSSVFAVAVALVTSRIFSFYFYYLLSSNYLPSIFRVGGVKKLKNIINYSFYAAIAGFISSGFIFLDRFFVAGYLSTSELSVYILSQDIMSRYLLLPWSLAIVLVPIMAKPDKSREQAYAVTNWYKKVSLLNLFYLLGLLLFSFIITTVFAMEVIDKSASIIVLVLAVGVMAAAYSQLPLVSLFAKGKVKLLMFVFLFESFLYVLIAPNVFQTYGVLGASFVWSARLVFEALLLRSMLNRYIRNK</sequence>
<accession>A0A1I3YNC1</accession>
<dbReference type="PANTHER" id="PTHR30250:SF11">
    <property type="entry name" value="O-ANTIGEN TRANSPORTER-RELATED"/>
    <property type="match status" value="1"/>
</dbReference>
<dbReference type="InterPro" id="IPR002797">
    <property type="entry name" value="Polysacc_synth"/>
</dbReference>
<feature type="transmembrane region" description="Helical" evidence="6">
    <location>
        <begin position="305"/>
        <end position="327"/>
    </location>
</feature>
<reference evidence="8" key="1">
    <citation type="submission" date="2016-10" db="EMBL/GenBank/DDBJ databases">
        <authorList>
            <person name="Varghese N."/>
            <person name="Submissions S."/>
        </authorList>
    </citation>
    <scope>NUCLEOTIDE SEQUENCE [LARGE SCALE GENOMIC DNA]</scope>
    <source>
        <strain evidence="8">DSM 11578</strain>
    </source>
</reference>
<keyword evidence="8" id="KW-1185">Reference proteome</keyword>
<feature type="transmembrane region" description="Helical" evidence="6">
    <location>
        <begin position="333"/>
        <end position="359"/>
    </location>
</feature>
<evidence type="ECO:0000256" key="4">
    <source>
        <dbReference type="ARBA" id="ARBA00022989"/>
    </source>
</evidence>
<feature type="transmembrane region" description="Helical" evidence="6">
    <location>
        <begin position="265"/>
        <end position="284"/>
    </location>
</feature>
<dbReference type="PANTHER" id="PTHR30250">
    <property type="entry name" value="PST FAMILY PREDICTED COLANIC ACID TRANSPORTER"/>
    <property type="match status" value="1"/>
</dbReference>
<feature type="transmembrane region" description="Helical" evidence="6">
    <location>
        <begin position="81"/>
        <end position="103"/>
    </location>
</feature>
<dbReference type="Proteomes" id="UP000198924">
    <property type="component" value="Unassembled WGS sequence"/>
</dbReference>
<evidence type="ECO:0000313" key="7">
    <source>
        <dbReference type="EMBL" id="SFK33275.1"/>
    </source>
</evidence>